<dbReference type="SUPFAM" id="SSF54909">
    <property type="entry name" value="Dimeric alpha+beta barrel"/>
    <property type="match status" value="1"/>
</dbReference>
<dbReference type="EMBL" id="JACGXN010000013">
    <property type="protein sequence ID" value="MBA8881242.1"/>
    <property type="molecule type" value="Genomic_DNA"/>
</dbReference>
<keyword evidence="2" id="KW-1185">Reference proteome</keyword>
<organism evidence="1 2">
    <name type="scientific">Phyllobacterium myrsinacearum</name>
    <dbReference type="NCBI Taxonomy" id="28101"/>
    <lineage>
        <taxon>Bacteria</taxon>
        <taxon>Pseudomonadati</taxon>
        <taxon>Pseudomonadota</taxon>
        <taxon>Alphaproteobacteria</taxon>
        <taxon>Hyphomicrobiales</taxon>
        <taxon>Phyllobacteriaceae</taxon>
        <taxon>Phyllobacterium</taxon>
    </lineage>
</organism>
<accession>A0A839ER11</accession>
<name>A0A839ER11_9HYPH</name>
<dbReference type="RefSeq" id="WP_182551852.1">
    <property type="nucleotide sequence ID" value="NZ_JACGXN010000013.1"/>
</dbReference>
<dbReference type="Proteomes" id="UP000549052">
    <property type="component" value="Unassembled WGS sequence"/>
</dbReference>
<comment type="caution">
    <text evidence="1">The sequence shown here is derived from an EMBL/GenBank/DDBJ whole genome shotgun (WGS) entry which is preliminary data.</text>
</comment>
<evidence type="ECO:0000313" key="2">
    <source>
        <dbReference type="Proteomes" id="UP000549052"/>
    </source>
</evidence>
<sequence>MTEAIELTTFKLLDNHSAKDFVAANTSINEWLNRQPGFRSRRIAELADGAIFDMLIWDTAANGSDAAGRIISETRDSPVHAMIDLRTVVWQIAEVRQHVTARQAKATHPLRVAWT</sequence>
<evidence type="ECO:0008006" key="3">
    <source>
        <dbReference type="Google" id="ProtNLM"/>
    </source>
</evidence>
<gene>
    <name evidence="1" type="ORF">FHW16_004980</name>
</gene>
<evidence type="ECO:0000313" key="1">
    <source>
        <dbReference type="EMBL" id="MBA8881242.1"/>
    </source>
</evidence>
<protein>
    <recommendedName>
        <fullName evidence="3">ABM domain-containing protein</fullName>
    </recommendedName>
</protein>
<dbReference type="InterPro" id="IPR011008">
    <property type="entry name" value="Dimeric_a/b-barrel"/>
</dbReference>
<proteinExistence type="predicted"/>
<reference evidence="1 2" key="1">
    <citation type="submission" date="2020-07" db="EMBL/GenBank/DDBJ databases">
        <title>Genomic Encyclopedia of Type Strains, Phase IV (KMG-V): Genome sequencing to study the core and pangenomes of soil and plant-associated prokaryotes.</title>
        <authorList>
            <person name="Whitman W."/>
        </authorList>
    </citation>
    <scope>NUCLEOTIDE SEQUENCE [LARGE SCALE GENOMIC DNA]</scope>
    <source>
        <strain evidence="1 2">AN3</strain>
    </source>
</reference>
<dbReference type="AlphaFoldDB" id="A0A839ER11"/>